<keyword evidence="2" id="KW-1133">Transmembrane helix</keyword>
<organism evidence="4 5">
    <name type="scientific">Trichoderma lentiforme</name>
    <dbReference type="NCBI Taxonomy" id="1567552"/>
    <lineage>
        <taxon>Eukaryota</taxon>
        <taxon>Fungi</taxon>
        <taxon>Dikarya</taxon>
        <taxon>Ascomycota</taxon>
        <taxon>Pezizomycotina</taxon>
        <taxon>Sordariomycetes</taxon>
        <taxon>Hypocreomycetidae</taxon>
        <taxon>Hypocreales</taxon>
        <taxon>Hypocreaceae</taxon>
        <taxon>Trichoderma</taxon>
    </lineage>
</organism>
<evidence type="ECO:0000256" key="2">
    <source>
        <dbReference type="SAM" id="Phobius"/>
    </source>
</evidence>
<dbReference type="Proteomes" id="UP000801864">
    <property type="component" value="Unassembled WGS sequence"/>
</dbReference>
<evidence type="ECO:0000313" key="4">
    <source>
        <dbReference type="EMBL" id="KAF3071372.1"/>
    </source>
</evidence>
<feature type="compositionally biased region" description="Polar residues" evidence="1">
    <location>
        <begin position="118"/>
        <end position="139"/>
    </location>
</feature>
<dbReference type="PANTHER" id="PTHR16019:SF5">
    <property type="entry name" value="BSD DOMAIN-CONTAINING PROTEIN 1"/>
    <property type="match status" value="1"/>
</dbReference>
<keyword evidence="2" id="KW-0472">Membrane</keyword>
<feature type="region of interest" description="Disordered" evidence="1">
    <location>
        <begin position="1"/>
        <end position="32"/>
    </location>
</feature>
<feature type="compositionally biased region" description="Basic and acidic residues" evidence="1">
    <location>
        <begin position="1"/>
        <end position="27"/>
    </location>
</feature>
<reference evidence="4 5" key="1">
    <citation type="submission" date="2018-06" db="EMBL/GenBank/DDBJ databases">
        <title>Genome analysis of cellulolytic fungus Trichoderma lentiforme CFAM-422.</title>
        <authorList>
            <person name="Steindorff A.S."/>
            <person name="Formighieri E.F."/>
            <person name="Midorikawa G.E.O."/>
            <person name="Tamietti M.S."/>
            <person name="Ramos E.Z."/>
            <person name="Silva A.S."/>
            <person name="Bon E.P.S."/>
            <person name="Mendes T.D."/>
            <person name="Damaso M.C.T."/>
            <person name="Favaro L.C.L."/>
        </authorList>
    </citation>
    <scope>NUCLEOTIDE SEQUENCE [LARGE SCALE GENOMIC DNA]</scope>
    <source>
        <strain evidence="4 5">CFAM-422</strain>
    </source>
</reference>
<dbReference type="InterPro" id="IPR005607">
    <property type="entry name" value="BSD_dom"/>
</dbReference>
<feature type="compositionally biased region" description="Low complexity" evidence="1">
    <location>
        <begin position="333"/>
        <end position="345"/>
    </location>
</feature>
<feature type="compositionally biased region" description="Acidic residues" evidence="1">
    <location>
        <begin position="306"/>
        <end position="329"/>
    </location>
</feature>
<evidence type="ECO:0000259" key="3">
    <source>
        <dbReference type="PROSITE" id="PS50858"/>
    </source>
</evidence>
<evidence type="ECO:0000256" key="1">
    <source>
        <dbReference type="SAM" id="MobiDB-lite"/>
    </source>
</evidence>
<dbReference type="InterPro" id="IPR051494">
    <property type="entry name" value="BSD_domain-containing"/>
</dbReference>
<dbReference type="Pfam" id="PF03909">
    <property type="entry name" value="BSD"/>
    <property type="match status" value="1"/>
</dbReference>
<keyword evidence="5" id="KW-1185">Reference proteome</keyword>
<protein>
    <recommendedName>
        <fullName evidence="3">BSD domain-containing protein</fullName>
    </recommendedName>
</protein>
<dbReference type="PROSITE" id="PS50858">
    <property type="entry name" value="BSD"/>
    <property type="match status" value="1"/>
</dbReference>
<dbReference type="PANTHER" id="PTHR16019">
    <property type="entry name" value="SYNAPSE-ASSOCIATED PROTEIN"/>
    <property type="match status" value="1"/>
</dbReference>
<dbReference type="AlphaFoldDB" id="A0A9P5CEI9"/>
<feature type="region of interest" description="Disordered" evidence="1">
    <location>
        <begin position="303"/>
        <end position="381"/>
    </location>
</feature>
<dbReference type="SMART" id="SM00751">
    <property type="entry name" value="BSD"/>
    <property type="match status" value="1"/>
</dbReference>
<comment type="caution">
    <text evidence="4">The sequence shown here is derived from an EMBL/GenBank/DDBJ whole genome shotgun (WGS) entry which is preliminary data.</text>
</comment>
<dbReference type="EMBL" id="QLNT01000010">
    <property type="protein sequence ID" value="KAF3071372.1"/>
    <property type="molecule type" value="Genomic_DNA"/>
</dbReference>
<dbReference type="InterPro" id="IPR035925">
    <property type="entry name" value="BSD_dom_sf"/>
</dbReference>
<feature type="domain" description="BSD" evidence="3">
    <location>
        <begin position="239"/>
        <end position="291"/>
    </location>
</feature>
<dbReference type="Gene3D" id="1.10.3970.10">
    <property type="entry name" value="BSD domain"/>
    <property type="match status" value="1"/>
</dbReference>
<dbReference type="SUPFAM" id="SSF140383">
    <property type="entry name" value="BSD domain-like"/>
    <property type="match status" value="1"/>
</dbReference>
<sequence length="574" mass="63427">MDLAYDHIQEEAYKIPEEPGESSKQEDAQTSLNSDIQEAYKAFSASPWGAKIGGFFGNVIKQGESVYTQASKEFAEVGEDAQKGFTSLREAVVNRTRSLSLTTIIPDLSNAEADDSQRTPTNTTAPEAGNGTSTQESETVLSRLRTEAAKRLKDLQQAEDAADEALLRFGSNIRDFLRDAISVAPPDESAEGNQVMFESKDAQGKRVIHTSRFEAQLHVIHTSPESFSKDPSATEYDQWTEGFDIDEQTDEISGDLAKYPELRATMEKLVPDQIPYADFWKRYYFLRHGIETAESRRRDLLKAASTEDEVGWDDDSEEEEEEDDSEEDEKSTKPTPTEKSTAAAAKGKKPESVASSTTIQAKDTKPDESRKSNDEKSEAETDASYDVLAPLMFSATRGLPLLLGDLDEAVLVNFRGRLFLDNRCQGWRLVHIHIAFIIFIVLATVARLPVGILVLILGFLEHLIHLGALSIRESLAQLLDLVVEFANGALGSRLDNGSGNFKTRVVIGVDLELHRLDVFHIWFIGGTGGVCRRSGLRIGEFRKQIDDGSSKPVSLVCRVGSSPVVLHREGQGRP</sequence>
<proteinExistence type="predicted"/>
<feature type="region of interest" description="Disordered" evidence="1">
    <location>
        <begin position="110"/>
        <end position="139"/>
    </location>
</feature>
<dbReference type="GO" id="GO:0005737">
    <property type="term" value="C:cytoplasm"/>
    <property type="evidence" value="ECO:0007669"/>
    <property type="project" value="TreeGrafter"/>
</dbReference>
<gene>
    <name evidence="4" type="ORF">CFAM422_006461</name>
</gene>
<feature type="compositionally biased region" description="Basic and acidic residues" evidence="1">
    <location>
        <begin position="362"/>
        <end position="379"/>
    </location>
</feature>
<evidence type="ECO:0000313" key="5">
    <source>
        <dbReference type="Proteomes" id="UP000801864"/>
    </source>
</evidence>
<keyword evidence="2" id="KW-0812">Transmembrane</keyword>
<feature type="transmembrane region" description="Helical" evidence="2">
    <location>
        <begin position="432"/>
        <end position="460"/>
    </location>
</feature>
<name>A0A9P5CEI9_9HYPO</name>
<accession>A0A9P5CEI9</accession>